<dbReference type="EMBL" id="DVOT01000170">
    <property type="protein sequence ID" value="HIV28219.1"/>
    <property type="molecule type" value="Genomic_DNA"/>
</dbReference>
<dbReference type="GO" id="GO:0006203">
    <property type="term" value="P:dGTP catabolic process"/>
    <property type="evidence" value="ECO:0007669"/>
    <property type="project" value="TreeGrafter"/>
</dbReference>
<sequence length="465" mass="51158">MQRIKIAALGWTEDALTLGAMRALKSASRVLLRTGKIGAADWLRAEGVAFETLDALYEDCEDFDELNRKIADAVKAAEGAVYGVPDLRDETVRLLLRECEAECLPGVPAESALLALAQGPVVSLAAADWESFLPSAHVGCLVRELDSRQLASEVKLRLMEAYPANASVVFAGPDGGTAPIELAQLDRLREYGPRACAYVSCVEDLQGLERYDFAHLAEVVRRLRAPDGCPWDREQTHESMRANLLEEAYEVVDAIESGDVDALYDELGDVLLQVVMHAQIAREHGEFDLSDVTTAICKKLIFRHPHVFGTAAASTSDEVLVLWEAQKKKEKRQNTQAETMRGITRALPATKRAAKVQKKAADVHFDWNSAAEALCKVREEAAEVQSALAQGQGVEEEIGDLLFSVVNVARLAKVDPELALSAATQKFIGRFAGMEAAVLHDGRRLEEMSLAEMDRYWEQEKKAER</sequence>
<reference evidence="2" key="1">
    <citation type="submission" date="2020-10" db="EMBL/GenBank/DDBJ databases">
        <authorList>
            <person name="Gilroy R."/>
        </authorList>
    </citation>
    <scope>NUCLEOTIDE SEQUENCE</scope>
    <source>
        <strain evidence="2">CHK183-6373</strain>
    </source>
</reference>
<dbReference type="SUPFAM" id="SSF101386">
    <property type="entry name" value="all-alpha NTP pyrophosphatases"/>
    <property type="match status" value="2"/>
</dbReference>
<dbReference type="GO" id="GO:0046076">
    <property type="term" value="P:dTTP catabolic process"/>
    <property type="evidence" value="ECO:0007669"/>
    <property type="project" value="TreeGrafter"/>
</dbReference>
<dbReference type="InterPro" id="IPR048011">
    <property type="entry name" value="NTP-PPase_MazG-like_C"/>
</dbReference>
<dbReference type="CDD" id="cd11723">
    <property type="entry name" value="YabN_N_like"/>
    <property type="match status" value="1"/>
</dbReference>
<dbReference type="InterPro" id="IPR035013">
    <property type="entry name" value="YabN_N"/>
</dbReference>
<gene>
    <name evidence="2" type="primary">mazG</name>
    <name evidence="2" type="ORF">IAA64_09620</name>
</gene>
<evidence type="ECO:0000313" key="3">
    <source>
        <dbReference type="Proteomes" id="UP000886884"/>
    </source>
</evidence>
<keyword evidence="2" id="KW-0378">Hydrolase</keyword>
<accession>A0A9D1P9U6</accession>
<dbReference type="CDD" id="cd11529">
    <property type="entry name" value="NTP-PPase_MazG_Cterm"/>
    <property type="match status" value="1"/>
</dbReference>
<dbReference type="GO" id="GO:0047429">
    <property type="term" value="F:nucleoside triphosphate diphosphatase activity"/>
    <property type="evidence" value="ECO:0007669"/>
    <property type="project" value="UniProtKB-EC"/>
</dbReference>
<dbReference type="Pfam" id="PF03819">
    <property type="entry name" value="MazG"/>
    <property type="match status" value="2"/>
</dbReference>
<dbReference type="GO" id="GO:0046047">
    <property type="term" value="P:TTP catabolic process"/>
    <property type="evidence" value="ECO:0007669"/>
    <property type="project" value="TreeGrafter"/>
</dbReference>
<feature type="domain" description="NTP pyrophosphohydrolase MazG-like" evidence="1">
    <location>
        <begin position="235"/>
        <end position="308"/>
    </location>
</feature>
<dbReference type="FunFam" id="1.10.287.1080:FF:000001">
    <property type="entry name" value="Nucleoside triphosphate pyrophosphohydrolase"/>
    <property type="match status" value="1"/>
</dbReference>
<dbReference type="PANTHER" id="PTHR30522">
    <property type="entry name" value="NUCLEOSIDE TRIPHOSPHATE PYROPHOSPHOHYDROLASE"/>
    <property type="match status" value="1"/>
</dbReference>
<name>A0A9D1P9U6_9FIRM</name>
<dbReference type="GO" id="GO:0046061">
    <property type="term" value="P:dATP catabolic process"/>
    <property type="evidence" value="ECO:0007669"/>
    <property type="project" value="TreeGrafter"/>
</dbReference>
<dbReference type="InterPro" id="IPR035996">
    <property type="entry name" value="4pyrrol_Methylase_sf"/>
</dbReference>
<dbReference type="EC" id="3.6.1.9" evidence="2"/>
<evidence type="ECO:0000259" key="1">
    <source>
        <dbReference type="Pfam" id="PF03819"/>
    </source>
</evidence>
<dbReference type="NCBIfam" id="TIGR00444">
    <property type="entry name" value="mazG"/>
    <property type="match status" value="1"/>
</dbReference>
<organism evidence="2 3">
    <name type="scientific">Candidatus Ornithocaccomicrobium faecavium</name>
    <dbReference type="NCBI Taxonomy" id="2840890"/>
    <lineage>
        <taxon>Bacteria</taxon>
        <taxon>Bacillati</taxon>
        <taxon>Bacillota</taxon>
        <taxon>Clostridia</taxon>
        <taxon>Candidatus Ornithocaccomicrobium</taxon>
    </lineage>
</organism>
<protein>
    <submittedName>
        <fullName evidence="2">Nucleoside triphosphate pyrophosphohydrolase</fullName>
        <ecNumber evidence="2">3.6.1.9</ecNumber>
    </submittedName>
</protein>
<feature type="domain" description="NTP pyrophosphohydrolase MazG-like" evidence="1">
    <location>
        <begin position="376"/>
        <end position="430"/>
    </location>
</feature>
<evidence type="ECO:0000313" key="2">
    <source>
        <dbReference type="EMBL" id="HIV28219.1"/>
    </source>
</evidence>
<dbReference type="AlphaFoldDB" id="A0A9D1P9U6"/>
<comment type="caution">
    <text evidence="2">The sequence shown here is derived from an EMBL/GenBank/DDBJ whole genome shotgun (WGS) entry which is preliminary data.</text>
</comment>
<dbReference type="InterPro" id="IPR048015">
    <property type="entry name" value="NTP-PPase_MazG-like_N"/>
</dbReference>
<dbReference type="Proteomes" id="UP000886884">
    <property type="component" value="Unassembled WGS sequence"/>
</dbReference>
<dbReference type="SUPFAM" id="SSF53790">
    <property type="entry name" value="Tetrapyrrole methylase"/>
    <property type="match status" value="1"/>
</dbReference>
<dbReference type="GO" id="GO:0046052">
    <property type="term" value="P:UTP catabolic process"/>
    <property type="evidence" value="ECO:0007669"/>
    <property type="project" value="TreeGrafter"/>
</dbReference>
<dbReference type="GO" id="GO:0006950">
    <property type="term" value="P:response to stress"/>
    <property type="evidence" value="ECO:0007669"/>
    <property type="project" value="UniProtKB-ARBA"/>
</dbReference>
<dbReference type="InterPro" id="IPR011551">
    <property type="entry name" value="NTP_PyrPHydrolase_MazG"/>
</dbReference>
<dbReference type="InterPro" id="IPR004518">
    <property type="entry name" value="MazG-like_dom"/>
</dbReference>
<proteinExistence type="predicted"/>
<reference evidence="2" key="2">
    <citation type="journal article" date="2021" name="PeerJ">
        <title>Extensive microbial diversity within the chicken gut microbiome revealed by metagenomics and culture.</title>
        <authorList>
            <person name="Gilroy R."/>
            <person name="Ravi A."/>
            <person name="Getino M."/>
            <person name="Pursley I."/>
            <person name="Horton D.L."/>
            <person name="Alikhan N.F."/>
            <person name="Baker D."/>
            <person name="Gharbi K."/>
            <person name="Hall N."/>
            <person name="Watson M."/>
            <person name="Adriaenssens E.M."/>
            <person name="Foster-Nyarko E."/>
            <person name="Jarju S."/>
            <person name="Secka A."/>
            <person name="Antonio M."/>
            <person name="Oren A."/>
            <person name="Chaudhuri R.R."/>
            <person name="La Ragione R."/>
            <person name="Hildebrand F."/>
            <person name="Pallen M.J."/>
        </authorList>
    </citation>
    <scope>NUCLEOTIDE SEQUENCE</scope>
    <source>
        <strain evidence="2">CHK183-6373</strain>
    </source>
</reference>
<dbReference type="Gene3D" id="1.10.287.1080">
    <property type="entry name" value="MazG-like"/>
    <property type="match status" value="2"/>
</dbReference>
<dbReference type="CDD" id="cd11528">
    <property type="entry name" value="NTP-PPase_MazG_Nterm"/>
    <property type="match status" value="1"/>
</dbReference>
<dbReference type="GO" id="GO:0008168">
    <property type="term" value="F:methyltransferase activity"/>
    <property type="evidence" value="ECO:0007669"/>
    <property type="project" value="InterPro"/>
</dbReference>
<dbReference type="NCBIfam" id="NF007113">
    <property type="entry name" value="PRK09562.1"/>
    <property type="match status" value="1"/>
</dbReference>
<dbReference type="PANTHER" id="PTHR30522:SF0">
    <property type="entry name" value="NUCLEOSIDE TRIPHOSPHATE PYROPHOSPHOHYDROLASE"/>
    <property type="match status" value="1"/>
</dbReference>
<dbReference type="GO" id="GO:0046081">
    <property type="term" value="P:dUTP catabolic process"/>
    <property type="evidence" value="ECO:0007669"/>
    <property type="project" value="TreeGrafter"/>
</dbReference>